<accession>A0A9W9IM59</accession>
<feature type="domain" description="EXPERA" evidence="8">
    <location>
        <begin position="4"/>
        <end position="141"/>
    </location>
</feature>
<organism evidence="9 10">
    <name type="scientific">Penicillium capsulatum</name>
    <dbReference type="NCBI Taxonomy" id="69766"/>
    <lineage>
        <taxon>Eukaryota</taxon>
        <taxon>Fungi</taxon>
        <taxon>Dikarya</taxon>
        <taxon>Ascomycota</taxon>
        <taxon>Pezizomycotina</taxon>
        <taxon>Eurotiomycetes</taxon>
        <taxon>Eurotiomycetidae</taxon>
        <taxon>Eurotiales</taxon>
        <taxon>Aspergillaceae</taxon>
        <taxon>Penicillium</taxon>
    </lineage>
</organism>
<dbReference type="PANTHER" id="PTHR31204">
    <property type="entry name" value="SIGMA INTRACELLULAR RECEPTOR 2"/>
    <property type="match status" value="1"/>
</dbReference>
<dbReference type="OrthoDB" id="433124at2759"/>
<proteinExistence type="inferred from homology"/>
<protein>
    <recommendedName>
        <fullName evidence="7">Efficient mitochondria targeting-associated protein 19</fullName>
    </recommendedName>
</protein>
<evidence type="ECO:0000313" key="9">
    <source>
        <dbReference type="EMBL" id="KAJ5179535.1"/>
    </source>
</evidence>
<keyword evidence="6 7" id="KW-0472">Membrane</keyword>
<evidence type="ECO:0000256" key="2">
    <source>
        <dbReference type="ARBA" id="ARBA00009096"/>
    </source>
</evidence>
<dbReference type="PANTHER" id="PTHR31204:SF1">
    <property type="entry name" value="SIGMA INTRACELLULAR RECEPTOR 2"/>
    <property type="match status" value="1"/>
</dbReference>
<evidence type="ECO:0000259" key="8">
    <source>
        <dbReference type="PROSITE" id="PS51751"/>
    </source>
</evidence>
<gene>
    <name evidence="9" type="ORF">N7492_002745</name>
</gene>
<dbReference type="GO" id="GO:0005789">
    <property type="term" value="C:endoplasmic reticulum membrane"/>
    <property type="evidence" value="ECO:0007669"/>
    <property type="project" value="UniProtKB-SubCell"/>
</dbReference>
<feature type="transmembrane region" description="Helical" evidence="7">
    <location>
        <begin position="127"/>
        <end position="146"/>
    </location>
</feature>
<evidence type="ECO:0000256" key="4">
    <source>
        <dbReference type="ARBA" id="ARBA00022824"/>
    </source>
</evidence>
<dbReference type="PROSITE" id="PS51751">
    <property type="entry name" value="EXPERA"/>
    <property type="match status" value="1"/>
</dbReference>
<evidence type="ECO:0000256" key="5">
    <source>
        <dbReference type="ARBA" id="ARBA00022989"/>
    </source>
</evidence>
<comment type="caution">
    <text evidence="9">The sequence shown here is derived from an EMBL/GenBank/DDBJ whole genome shotgun (WGS) entry which is preliminary data.</text>
</comment>
<dbReference type="EMBL" id="JAPQKO010000002">
    <property type="protein sequence ID" value="KAJ5179535.1"/>
    <property type="molecule type" value="Genomic_DNA"/>
</dbReference>
<dbReference type="Proteomes" id="UP001146351">
    <property type="component" value="Unassembled WGS sequence"/>
</dbReference>
<dbReference type="Pfam" id="PF05241">
    <property type="entry name" value="EBP"/>
    <property type="match status" value="1"/>
</dbReference>
<evidence type="ECO:0000313" key="10">
    <source>
        <dbReference type="Proteomes" id="UP001146351"/>
    </source>
</evidence>
<feature type="transmembrane region" description="Helical" evidence="7">
    <location>
        <begin position="93"/>
        <end position="115"/>
    </location>
</feature>
<evidence type="ECO:0000256" key="7">
    <source>
        <dbReference type="PIRNR" id="PIRNR031032"/>
    </source>
</evidence>
<comment type="subcellular location">
    <subcellularLocation>
        <location evidence="1">Endoplasmic reticulum membrane</location>
        <topology evidence="1">Multi-pass membrane protein</topology>
    </subcellularLocation>
</comment>
<dbReference type="InterPro" id="IPR016964">
    <property type="entry name" value="Sigma2_recept"/>
</dbReference>
<sequence length="158" mass="18452">MLRRDYLYLIFFASHLPIIFLIDTVPLQPASLRLDLSLRLREYYIATYRDKFFEGPAPPWFSTFIWIELLYHVPVSAWAVWGLLRDHPLVPVHLLVFGVEAFVTSLACLVEVWNWPDRSVSEKQQLTMLYGPYVALGAGMALDMFFRLRGQLTKSKRD</sequence>
<reference evidence="9" key="1">
    <citation type="submission" date="2022-11" db="EMBL/GenBank/DDBJ databases">
        <authorList>
            <person name="Petersen C."/>
        </authorList>
    </citation>
    <scope>NUCLEOTIDE SEQUENCE</scope>
    <source>
        <strain evidence="9">IBT 21917</strain>
    </source>
</reference>
<comment type="similarity">
    <text evidence="2">Belongs to the TMEM97/sigma-2 receptor family.</text>
</comment>
<feature type="transmembrane region" description="Helical" evidence="7">
    <location>
        <begin position="60"/>
        <end position="81"/>
    </location>
</feature>
<keyword evidence="10" id="KW-1185">Reference proteome</keyword>
<reference evidence="9" key="2">
    <citation type="journal article" date="2023" name="IMA Fungus">
        <title>Comparative genomic study of the Penicillium genus elucidates a diverse pangenome and 15 lateral gene transfer events.</title>
        <authorList>
            <person name="Petersen C."/>
            <person name="Sorensen T."/>
            <person name="Nielsen M.R."/>
            <person name="Sondergaard T.E."/>
            <person name="Sorensen J.L."/>
            <person name="Fitzpatrick D.A."/>
            <person name="Frisvad J.C."/>
            <person name="Nielsen K.L."/>
        </authorList>
    </citation>
    <scope>NUCLEOTIDE SEQUENCE</scope>
    <source>
        <strain evidence="9">IBT 21917</strain>
    </source>
</reference>
<name>A0A9W9IM59_9EURO</name>
<dbReference type="AlphaFoldDB" id="A0A9W9IM59"/>
<dbReference type="InterPro" id="IPR051987">
    <property type="entry name" value="Sigma-2_receptor-like"/>
</dbReference>
<evidence type="ECO:0000256" key="6">
    <source>
        <dbReference type="ARBA" id="ARBA00023136"/>
    </source>
</evidence>
<dbReference type="PIRSF" id="PIRSF031032">
    <property type="entry name" value="TMP_97_prd"/>
    <property type="match status" value="1"/>
</dbReference>
<evidence type="ECO:0000256" key="3">
    <source>
        <dbReference type="ARBA" id="ARBA00022692"/>
    </source>
</evidence>
<dbReference type="InterPro" id="IPR033118">
    <property type="entry name" value="EXPERA"/>
</dbReference>
<evidence type="ECO:0000256" key="1">
    <source>
        <dbReference type="ARBA" id="ARBA00004477"/>
    </source>
</evidence>
<keyword evidence="4 7" id="KW-0256">Endoplasmic reticulum</keyword>
<keyword evidence="3 7" id="KW-0812">Transmembrane</keyword>
<keyword evidence="5 7" id="KW-1133">Transmembrane helix</keyword>
<feature type="transmembrane region" description="Helical" evidence="7">
    <location>
        <begin position="7"/>
        <end position="27"/>
    </location>
</feature>